<organism evidence="1 2">
    <name type="scientific">Dentiscutata heterogama</name>
    <dbReference type="NCBI Taxonomy" id="1316150"/>
    <lineage>
        <taxon>Eukaryota</taxon>
        <taxon>Fungi</taxon>
        <taxon>Fungi incertae sedis</taxon>
        <taxon>Mucoromycota</taxon>
        <taxon>Glomeromycotina</taxon>
        <taxon>Glomeromycetes</taxon>
        <taxon>Diversisporales</taxon>
        <taxon>Gigasporaceae</taxon>
        <taxon>Dentiscutata</taxon>
    </lineage>
</organism>
<evidence type="ECO:0000313" key="2">
    <source>
        <dbReference type="Proteomes" id="UP000789702"/>
    </source>
</evidence>
<sequence>MLIATISVVLILFLTGYYINSINEENSFLLANDNLSDKNTTSTIPSSKFLEIEKQRQKFPKFDILYDDYIKKHNRTVAKLLNQTTKNSSTKLPKVIVVHVHMDAGLGNRLPGLICGFLYSMITDRLFFIDGFYNFLEIFEKDFEHDWESVANLYNNSSFKYLHNDGDNEFQLITRGNLNNEEINSYDILYVQSYDYVCAPIISNPNYKEWISSIIPDNKIYGSISQKLLRLKRNIIKKVADFVDNNFGEYNIGIHLRVHKNGYTHDFETPTEHYCYTAKMLITGMEKKNVTIFIAADDNANRDILINCLYSSLGSKNDSVKIVHAGNDMDIYEDSVNPGTEIGALADLKILSLCDDLVVTFGSSFSFIASGWSYKSSHLWGPYVVMPVKNNDDDFGNDKIWVWKAMFNEPCMYTSKSLLKNSDPETVKVFKTNPFWMYYSEVCF</sequence>
<dbReference type="Proteomes" id="UP000789702">
    <property type="component" value="Unassembled WGS sequence"/>
</dbReference>
<dbReference type="EMBL" id="CAJVPU010002964">
    <property type="protein sequence ID" value="CAG8510725.1"/>
    <property type="molecule type" value="Genomic_DNA"/>
</dbReference>
<proteinExistence type="predicted"/>
<comment type="caution">
    <text evidence="1">The sequence shown here is derived from an EMBL/GenBank/DDBJ whole genome shotgun (WGS) entry which is preliminary data.</text>
</comment>
<evidence type="ECO:0000313" key="1">
    <source>
        <dbReference type="EMBL" id="CAG8510725.1"/>
    </source>
</evidence>
<gene>
    <name evidence="1" type="ORF">DHETER_LOCUS3443</name>
</gene>
<reference evidence="1" key="1">
    <citation type="submission" date="2021-06" db="EMBL/GenBank/DDBJ databases">
        <authorList>
            <person name="Kallberg Y."/>
            <person name="Tangrot J."/>
            <person name="Rosling A."/>
        </authorList>
    </citation>
    <scope>NUCLEOTIDE SEQUENCE</scope>
    <source>
        <strain evidence="1">IL203A</strain>
    </source>
</reference>
<keyword evidence="2" id="KW-1185">Reference proteome</keyword>
<name>A0ACA9L822_9GLOM</name>
<protein>
    <submittedName>
        <fullName evidence="1">16283_t:CDS:1</fullName>
    </submittedName>
</protein>
<accession>A0ACA9L822</accession>